<feature type="region of interest" description="Disordered" evidence="1">
    <location>
        <begin position="310"/>
        <end position="370"/>
    </location>
</feature>
<evidence type="ECO:0000259" key="2">
    <source>
        <dbReference type="Pfam" id="PF01266"/>
    </source>
</evidence>
<protein>
    <recommendedName>
        <fullName evidence="2">FAD dependent oxidoreductase domain-containing protein</fullName>
    </recommendedName>
</protein>
<proteinExistence type="predicted"/>
<dbReference type="EMBL" id="BNJQ01000042">
    <property type="protein sequence ID" value="GHP12470.1"/>
    <property type="molecule type" value="Genomic_DNA"/>
</dbReference>
<dbReference type="InterPro" id="IPR006076">
    <property type="entry name" value="FAD-dep_OxRdtase"/>
</dbReference>
<dbReference type="PANTHER" id="PTHR13847:SF261">
    <property type="entry name" value="FAD-DEPENDENT OXIDOREDUCTASE FAMILY PROTEIN"/>
    <property type="match status" value="1"/>
</dbReference>
<organism evidence="3 4">
    <name type="scientific">Pycnococcus provasolii</name>
    <dbReference type="NCBI Taxonomy" id="41880"/>
    <lineage>
        <taxon>Eukaryota</taxon>
        <taxon>Viridiplantae</taxon>
        <taxon>Chlorophyta</taxon>
        <taxon>Pseudoscourfieldiophyceae</taxon>
        <taxon>Pseudoscourfieldiales</taxon>
        <taxon>Pycnococcaceae</taxon>
        <taxon>Pycnococcus</taxon>
    </lineage>
</organism>
<feature type="compositionally biased region" description="Low complexity" evidence="1">
    <location>
        <begin position="1"/>
        <end position="18"/>
    </location>
</feature>
<feature type="domain" description="FAD dependent oxidoreductase" evidence="2">
    <location>
        <begin position="519"/>
        <end position="898"/>
    </location>
</feature>
<name>A0A830I385_9CHLO</name>
<dbReference type="OrthoDB" id="547145at2759"/>
<feature type="compositionally biased region" description="Polar residues" evidence="1">
    <location>
        <begin position="34"/>
        <end position="46"/>
    </location>
</feature>
<dbReference type="Pfam" id="PF01266">
    <property type="entry name" value="DAO"/>
    <property type="match status" value="1"/>
</dbReference>
<dbReference type="PANTHER" id="PTHR13847">
    <property type="entry name" value="SARCOSINE DEHYDROGENASE-RELATED"/>
    <property type="match status" value="1"/>
</dbReference>
<dbReference type="GO" id="GO:0005737">
    <property type="term" value="C:cytoplasm"/>
    <property type="evidence" value="ECO:0007669"/>
    <property type="project" value="TreeGrafter"/>
</dbReference>
<sequence>MAVPHSNGSHNSSGARGSSARDSHGHNRGGQSNGRGNAHSNANNGYSHAHHNQAGGAAHSGSHSNRGNPHSNGNGVVVVAGPRDANGTTTTTIMKQMPPPPPTQSQPQVEDHSSPPAPSSMSDERIEAEVAKLNEHLALLQTRASALHKEQSTRSELANTRELVHKLQAANEELRRERDNVTATLQSERSSVQAANDTVAHMAAELDNARRTASEAEARAAALTTSLQEKEDMLTQACDELAAKENELKEAGEREAKNREMFAYMQQQKDQQASYLLYEERARLEAHFVPQLMELQAKLRAHEAAHEAAQAAVAAVGTQHLQQPPPPVPLPETPNLPPPAQLPPAPAPALAPAPAPAQQQPLLPPAGAPDLPLLDEDTLVAIVRKVAGEPHRVDALLSPQTWAVDYEPAHGSLHAFCQKWDLVPSSDASDAPAVRVAVTPMPSVSPLPREKEKGGRELRPWLWRGASGVAPLLCSCGWRTLTLTLFLGALTTPGDARGGGGGGGGGGGNPNANKQAKRYAVIGCGLVGAATAYHVVRAHAKKYGCDVPVFVDVHDELGMAGGATAACSGMLHPMAPSGKPLWEGERGCRETLALLRVAGATRDGVARRTGALRVAKHKDQETAFAATCGGEQQQQQHRKGRWSPRLFTQADAQRALPGVAMTTNAALFVPGAMVVNAVEYVSRLMDLANRRAEATGGAVRIVKERVRSATEVAQACDGVIIAAGAAVGSLCDVDAVLYDAWKSGDGCDDGTSIARVPVELCHGEAVHLAPTPSSLSSSASLLGSHYVAMGSRYIAVGATRRKLEGVATLQPDELRPTADIDAASSMLDAASARLPSLVASDCDAFSMVSGVRASSPRTEHGCAPIVGRAPRHSGVWLAVAVGARGLVYHAYIARLVAEALVSGEGDGAFPRALTRFVK</sequence>
<gene>
    <name evidence="3" type="ORF">PPROV_001119800</name>
</gene>
<dbReference type="SUPFAM" id="SSF51905">
    <property type="entry name" value="FAD/NAD(P)-binding domain"/>
    <property type="match status" value="1"/>
</dbReference>
<reference evidence="3" key="1">
    <citation type="submission" date="2020-10" db="EMBL/GenBank/DDBJ databases">
        <title>Unveiling of a novel bifunctional photoreceptor, Dualchrome1, isolated from a cosmopolitan green alga.</title>
        <authorList>
            <person name="Suzuki S."/>
            <person name="Kawachi M."/>
        </authorList>
    </citation>
    <scope>NUCLEOTIDE SEQUENCE</scope>
    <source>
        <strain evidence="3">NIES 2893</strain>
    </source>
</reference>
<dbReference type="Gene3D" id="3.30.9.10">
    <property type="entry name" value="D-Amino Acid Oxidase, subunit A, domain 2"/>
    <property type="match status" value="1"/>
</dbReference>
<evidence type="ECO:0000313" key="3">
    <source>
        <dbReference type="EMBL" id="GHP12470.1"/>
    </source>
</evidence>
<feature type="region of interest" description="Disordered" evidence="1">
    <location>
        <begin position="1"/>
        <end position="124"/>
    </location>
</feature>
<feature type="compositionally biased region" description="Low complexity" evidence="1">
    <location>
        <begin position="52"/>
        <end position="67"/>
    </location>
</feature>
<comment type="caution">
    <text evidence="3">The sequence shown here is derived from an EMBL/GenBank/DDBJ whole genome shotgun (WGS) entry which is preliminary data.</text>
</comment>
<dbReference type="AlphaFoldDB" id="A0A830I385"/>
<accession>A0A830I385</accession>
<dbReference type="Proteomes" id="UP000660262">
    <property type="component" value="Unassembled WGS sequence"/>
</dbReference>
<evidence type="ECO:0000313" key="4">
    <source>
        <dbReference type="Proteomes" id="UP000660262"/>
    </source>
</evidence>
<evidence type="ECO:0000256" key="1">
    <source>
        <dbReference type="SAM" id="MobiDB-lite"/>
    </source>
</evidence>
<dbReference type="Gene3D" id="3.50.50.60">
    <property type="entry name" value="FAD/NAD(P)-binding domain"/>
    <property type="match status" value="1"/>
</dbReference>
<dbReference type="InterPro" id="IPR036188">
    <property type="entry name" value="FAD/NAD-bd_sf"/>
</dbReference>
<keyword evidence="4" id="KW-1185">Reference proteome</keyword>
<feature type="compositionally biased region" description="Pro residues" evidence="1">
    <location>
        <begin position="323"/>
        <end position="355"/>
    </location>
</feature>